<keyword evidence="1" id="KW-0732">Signal</keyword>
<dbReference type="Proteomes" id="UP000587070">
    <property type="component" value="Unassembled WGS sequence"/>
</dbReference>
<keyword evidence="3" id="KW-1185">Reference proteome</keyword>
<comment type="caution">
    <text evidence="2">The sequence shown here is derived from an EMBL/GenBank/DDBJ whole genome shotgun (WGS) entry which is preliminary data.</text>
</comment>
<evidence type="ECO:0000313" key="3">
    <source>
        <dbReference type="Proteomes" id="UP000587070"/>
    </source>
</evidence>
<organism evidence="2 3">
    <name type="scientific">Rhodocyclus tenuis</name>
    <name type="common">Rhodospirillum tenue</name>
    <dbReference type="NCBI Taxonomy" id="1066"/>
    <lineage>
        <taxon>Bacteria</taxon>
        <taxon>Pseudomonadati</taxon>
        <taxon>Pseudomonadota</taxon>
        <taxon>Betaproteobacteria</taxon>
        <taxon>Rhodocyclales</taxon>
        <taxon>Rhodocyclaceae</taxon>
        <taxon>Rhodocyclus</taxon>
    </lineage>
</organism>
<dbReference type="AlphaFoldDB" id="A0A840G028"/>
<feature type="signal peptide" evidence="1">
    <location>
        <begin position="1"/>
        <end position="24"/>
    </location>
</feature>
<feature type="chain" id="PRO_5032331759" description="DUF192 domain-containing protein" evidence="1">
    <location>
        <begin position="25"/>
        <end position="150"/>
    </location>
</feature>
<dbReference type="OrthoDB" id="5526466at2"/>
<dbReference type="InterPro" id="IPR038695">
    <property type="entry name" value="Saro_0823-like_sf"/>
</dbReference>
<accession>A0A840G028</accession>
<sequence length="150" mass="16791">MIKPIWRWLAGLFVAGCLALPAAAGDFPQIELSAGFYRIEAEVAFNQPMRMQGLMQRQSMATNHGMLFVFPQRARHCMWMKSTLLPLSVAFLDDEGRVLNIEDMEPQTESNHCAAQPARFALEMNRGWFAGRGISPGARIAGVERSPRPQ</sequence>
<dbReference type="PANTHER" id="PTHR37953:SF1">
    <property type="entry name" value="UPF0127 PROTEIN MJ1496"/>
    <property type="match status" value="1"/>
</dbReference>
<dbReference type="Gene3D" id="2.60.120.1140">
    <property type="entry name" value="Protein of unknown function DUF192"/>
    <property type="match status" value="1"/>
</dbReference>
<dbReference type="PANTHER" id="PTHR37953">
    <property type="entry name" value="UPF0127 PROTEIN MJ1496"/>
    <property type="match status" value="1"/>
</dbReference>
<dbReference type="RefSeq" id="WP_153116712.1">
    <property type="nucleotide sequence ID" value="NZ_JACIGE010000007.1"/>
</dbReference>
<name>A0A840G028_RHOTE</name>
<proteinExistence type="predicted"/>
<evidence type="ECO:0000256" key="1">
    <source>
        <dbReference type="SAM" id="SignalP"/>
    </source>
</evidence>
<dbReference type="Pfam" id="PF02643">
    <property type="entry name" value="DUF192"/>
    <property type="match status" value="1"/>
</dbReference>
<reference evidence="2 3" key="1">
    <citation type="submission" date="2020-08" db="EMBL/GenBank/DDBJ databases">
        <title>Genome sequencing of Purple Non-Sulfur Bacteria from various extreme environments.</title>
        <authorList>
            <person name="Mayer M."/>
        </authorList>
    </citation>
    <scope>NUCLEOTIDE SEQUENCE [LARGE SCALE GENOMIC DNA]</scope>
    <source>
        <strain evidence="2 3">2761</strain>
    </source>
</reference>
<protein>
    <recommendedName>
        <fullName evidence="4">DUF192 domain-containing protein</fullName>
    </recommendedName>
</protein>
<dbReference type="InterPro" id="IPR003795">
    <property type="entry name" value="DUF192"/>
</dbReference>
<dbReference type="EMBL" id="JACIGE010000007">
    <property type="protein sequence ID" value="MBB4247747.1"/>
    <property type="molecule type" value="Genomic_DNA"/>
</dbReference>
<gene>
    <name evidence="2" type="ORF">GGD90_002132</name>
</gene>
<evidence type="ECO:0008006" key="4">
    <source>
        <dbReference type="Google" id="ProtNLM"/>
    </source>
</evidence>
<evidence type="ECO:0000313" key="2">
    <source>
        <dbReference type="EMBL" id="MBB4247747.1"/>
    </source>
</evidence>